<dbReference type="AlphaFoldDB" id="A0A8K0NJS6"/>
<evidence type="ECO:0000313" key="1">
    <source>
        <dbReference type="EMBL" id="KAG5930537.1"/>
    </source>
</evidence>
<dbReference type="Proteomes" id="UP000811619">
    <property type="component" value="Unassembled WGS sequence"/>
</dbReference>
<accession>A0A8K0NJS6</accession>
<dbReference type="EMBL" id="SRPY01000008">
    <property type="protein sequence ID" value="KAG5930537.1"/>
    <property type="molecule type" value="Genomic_DNA"/>
</dbReference>
<reference evidence="1" key="1">
    <citation type="journal article" date="2020" name="bioRxiv">
        <title>Whole genome comparisons of ergot fungi reveals the divergence and evolution of species within the genus Claviceps are the result of varying mechanisms driving genome evolution and host range expansion.</title>
        <authorList>
            <person name="Wyka S.A."/>
            <person name="Mondo S.J."/>
            <person name="Liu M."/>
            <person name="Dettman J."/>
            <person name="Nalam V."/>
            <person name="Broders K.D."/>
        </authorList>
    </citation>
    <scope>NUCLEOTIDE SEQUENCE</scope>
    <source>
        <strain evidence="1">CCC 489</strain>
    </source>
</reference>
<comment type="caution">
    <text evidence="1">The sequence shown here is derived from an EMBL/GenBank/DDBJ whole genome shotgun (WGS) entry which is preliminary data.</text>
</comment>
<protein>
    <submittedName>
        <fullName evidence="1">Uncharacterized protein</fullName>
    </submittedName>
</protein>
<proteinExistence type="predicted"/>
<feature type="non-terminal residue" evidence="1">
    <location>
        <position position="96"/>
    </location>
</feature>
<sequence>MLFRVNNKNPDANPNELKCRGPEWELRSKTRPLMLSFAEFFLRHSGASGNRRLEAIRNFDAYQHFIFANAFTSARGVRAWLPTEAGLYLVQESCKR</sequence>
<gene>
    <name evidence="1" type="ORF">E4U42_007194</name>
</gene>
<organism evidence="1 2">
    <name type="scientific">Claviceps africana</name>
    <dbReference type="NCBI Taxonomy" id="83212"/>
    <lineage>
        <taxon>Eukaryota</taxon>
        <taxon>Fungi</taxon>
        <taxon>Dikarya</taxon>
        <taxon>Ascomycota</taxon>
        <taxon>Pezizomycotina</taxon>
        <taxon>Sordariomycetes</taxon>
        <taxon>Hypocreomycetidae</taxon>
        <taxon>Hypocreales</taxon>
        <taxon>Clavicipitaceae</taxon>
        <taxon>Claviceps</taxon>
    </lineage>
</organism>
<keyword evidence="2" id="KW-1185">Reference proteome</keyword>
<name>A0A8K0NJS6_9HYPO</name>
<evidence type="ECO:0000313" key="2">
    <source>
        <dbReference type="Proteomes" id="UP000811619"/>
    </source>
</evidence>